<dbReference type="Gene3D" id="3.40.190.150">
    <property type="entry name" value="Bordetella uptake gene, domain 1"/>
    <property type="match status" value="1"/>
</dbReference>
<dbReference type="CDD" id="cd07012">
    <property type="entry name" value="PBP2_Bug_TTT"/>
    <property type="match status" value="1"/>
</dbReference>
<evidence type="ECO:0000256" key="1">
    <source>
        <dbReference type="ARBA" id="ARBA00006987"/>
    </source>
</evidence>
<dbReference type="InterPro" id="IPR005064">
    <property type="entry name" value="BUG"/>
</dbReference>
<dbReference type="InterPro" id="IPR042100">
    <property type="entry name" value="Bug_dom1"/>
</dbReference>
<organism evidence="3 4">
    <name type="scientific">Pseudomonas corrugata</name>
    <dbReference type="NCBI Taxonomy" id="47879"/>
    <lineage>
        <taxon>Bacteria</taxon>
        <taxon>Pseudomonadati</taxon>
        <taxon>Pseudomonadota</taxon>
        <taxon>Gammaproteobacteria</taxon>
        <taxon>Pseudomonadales</taxon>
        <taxon>Pseudomonadaceae</taxon>
        <taxon>Pseudomonas</taxon>
    </lineage>
</organism>
<dbReference type="Proteomes" id="UP000270661">
    <property type="component" value="Unassembled WGS sequence"/>
</dbReference>
<evidence type="ECO:0008006" key="5">
    <source>
        <dbReference type="Google" id="ProtNLM"/>
    </source>
</evidence>
<dbReference type="PIRSF" id="PIRSF017082">
    <property type="entry name" value="YflP"/>
    <property type="match status" value="1"/>
</dbReference>
<comment type="caution">
    <text evidence="3">The sequence shown here is derived from an EMBL/GenBank/DDBJ whole genome shotgun (WGS) entry which is preliminary data.</text>
</comment>
<keyword evidence="2" id="KW-0732">Signal</keyword>
<evidence type="ECO:0000256" key="2">
    <source>
        <dbReference type="SAM" id="SignalP"/>
    </source>
</evidence>
<dbReference type="Gene3D" id="3.40.190.10">
    <property type="entry name" value="Periplasmic binding protein-like II"/>
    <property type="match status" value="1"/>
</dbReference>
<dbReference type="Pfam" id="PF03401">
    <property type="entry name" value="TctC"/>
    <property type="match status" value="1"/>
</dbReference>
<evidence type="ECO:0000313" key="3">
    <source>
        <dbReference type="EMBL" id="RMM45006.1"/>
    </source>
</evidence>
<evidence type="ECO:0000313" key="4">
    <source>
        <dbReference type="Proteomes" id="UP000270661"/>
    </source>
</evidence>
<keyword evidence="4" id="KW-1185">Reference proteome</keyword>
<sequence>MNGSTWRTIMRKTFCASLIASFLSLTAGTAMAADASDWPSRPVQVVVIANAGGDTDFNARMMAKYFTKLTGKSMVVTNMAGGGGTIAADAVKSAAPDGNTILFTHTGQLIVNEVAGLSEDRFDAFDVSCIAGVDKGAVFVSAKSSGIDTLDQLIEKAKAKPGTITYGTEMGSFSHIQGLMFEKLAGVKLKMVDSGTVSEKIVALLGKRIDLGAISYGSVQDYIASGKMSALGQPNAERNVLLGDVKTFKEQGVDLILDKPYVVAFPKGTDPAIVKKMADTMKKITEEPEYVEELKKSFKQPVSFQGTEEAIATLNKTRDSFMQFKDEMRKAK</sequence>
<dbReference type="PANTHER" id="PTHR42928:SF5">
    <property type="entry name" value="BLR1237 PROTEIN"/>
    <property type="match status" value="1"/>
</dbReference>
<feature type="signal peptide" evidence="2">
    <location>
        <begin position="1"/>
        <end position="32"/>
    </location>
</feature>
<accession>A0A3M3E8K4</accession>
<dbReference type="EMBL" id="RBOJ01000096">
    <property type="protein sequence ID" value="RMM45006.1"/>
    <property type="molecule type" value="Genomic_DNA"/>
</dbReference>
<dbReference type="SUPFAM" id="SSF53850">
    <property type="entry name" value="Periplasmic binding protein-like II"/>
    <property type="match status" value="1"/>
</dbReference>
<protein>
    <recommendedName>
        <fullName evidence="5">Protein TctC</fullName>
    </recommendedName>
</protein>
<gene>
    <name evidence="3" type="ORF">ALQ77_01585</name>
</gene>
<dbReference type="STRING" id="47879.AXG94_15260"/>
<reference evidence="3 4" key="1">
    <citation type="submission" date="2018-08" db="EMBL/GenBank/DDBJ databases">
        <title>Recombination of ecologically and evolutionarily significant loci maintains genetic cohesion in the Pseudomonas syringae species complex.</title>
        <authorList>
            <person name="Dillon M."/>
            <person name="Thakur S."/>
            <person name="Almeida R.N.D."/>
            <person name="Weir B.S."/>
            <person name="Guttman D.S."/>
        </authorList>
    </citation>
    <scope>NUCLEOTIDE SEQUENCE [LARGE SCALE GENOMIC DNA]</scope>
    <source>
        <strain evidence="3 4">NCPPB2445</strain>
    </source>
</reference>
<dbReference type="PANTHER" id="PTHR42928">
    <property type="entry name" value="TRICARBOXYLATE-BINDING PROTEIN"/>
    <property type="match status" value="1"/>
</dbReference>
<proteinExistence type="inferred from homology"/>
<feature type="chain" id="PRO_5018127220" description="Protein TctC" evidence="2">
    <location>
        <begin position="33"/>
        <end position="332"/>
    </location>
</feature>
<dbReference type="AlphaFoldDB" id="A0A3M3E8K4"/>
<name>A0A3M3E8K4_9PSED</name>
<comment type="similarity">
    <text evidence="1">Belongs to the UPF0065 (bug) family.</text>
</comment>